<dbReference type="Gene3D" id="4.10.95.10">
    <property type="entry name" value="Cytochrome c oxidase, subunit VIa"/>
    <property type="match status" value="1"/>
</dbReference>
<evidence type="ECO:0000256" key="11">
    <source>
        <dbReference type="ARBA" id="ARBA00082360"/>
    </source>
</evidence>
<evidence type="ECO:0000256" key="7">
    <source>
        <dbReference type="ARBA" id="ARBA00022989"/>
    </source>
</evidence>
<evidence type="ECO:0000256" key="2">
    <source>
        <dbReference type="ARBA" id="ARBA00004673"/>
    </source>
</evidence>
<reference evidence="14" key="1">
    <citation type="submission" date="2022-07" db="EMBL/GenBank/DDBJ databases">
        <title>Phylogenomic reconstructions and comparative analyses of Kickxellomycotina fungi.</title>
        <authorList>
            <person name="Reynolds N.K."/>
            <person name="Stajich J.E."/>
            <person name="Barry K."/>
            <person name="Grigoriev I.V."/>
            <person name="Crous P."/>
            <person name="Smith M.E."/>
        </authorList>
    </citation>
    <scope>NUCLEOTIDE SEQUENCE</scope>
    <source>
        <strain evidence="14">RSA 1196</strain>
    </source>
</reference>
<evidence type="ECO:0000256" key="9">
    <source>
        <dbReference type="ARBA" id="ARBA00023136"/>
    </source>
</evidence>
<sequence>MASRQLFATRLVSPMRQLVRRNYSIQVAPQVQAEIDATRAHADKTAELWRRITLYFFAPLLGVTGYVVYGMAQDHLHHLQEHPPQFKAYDYLHIRNRPFPWGNGEHSLFHNPLVNPEPEE</sequence>
<evidence type="ECO:0000256" key="5">
    <source>
        <dbReference type="ARBA" id="ARBA00022792"/>
    </source>
</evidence>
<evidence type="ECO:0000256" key="4">
    <source>
        <dbReference type="ARBA" id="ARBA00022692"/>
    </source>
</evidence>
<dbReference type="OrthoDB" id="5947505at2759"/>
<keyword evidence="6" id="KW-0809">Transit peptide</keyword>
<comment type="pathway">
    <text evidence="2">Energy metabolism; oxidative phosphorylation.</text>
</comment>
<evidence type="ECO:0000256" key="3">
    <source>
        <dbReference type="ARBA" id="ARBA00005553"/>
    </source>
</evidence>
<dbReference type="Pfam" id="PF02046">
    <property type="entry name" value="COX6A"/>
    <property type="match status" value="1"/>
</dbReference>
<evidence type="ECO:0000256" key="6">
    <source>
        <dbReference type="ARBA" id="ARBA00022946"/>
    </source>
</evidence>
<dbReference type="InterPro" id="IPR001349">
    <property type="entry name" value="Cyt_c_oxidase_su6a"/>
</dbReference>
<organism evidence="14 15">
    <name type="scientific">Dispira parvispora</name>
    <dbReference type="NCBI Taxonomy" id="1520584"/>
    <lineage>
        <taxon>Eukaryota</taxon>
        <taxon>Fungi</taxon>
        <taxon>Fungi incertae sedis</taxon>
        <taxon>Zoopagomycota</taxon>
        <taxon>Kickxellomycotina</taxon>
        <taxon>Dimargaritomycetes</taxon>
        <taxon>Dimargaritales</taxon>
        <taxon>Dimargaritaceae</taxon>
        <taxon>Dispira</taxon>
    </lineage>
</organism>
<accession>A0A9W8E3L8</accession>
<gene>
    <name evidence="14" type="ORF">IWQ62_002671</name>
</gene>
<dbReference type="GO" id="GO:0006123">
    <property type="term" value="P:mitochondrial electron transport, cytochrome c to oxygen"/>
    <property type="evidence" value="ECO:0007669"/>
    <property type="project" value="TreeGrafter"/>
</dbReference>
<evidence type="ECO:0000256" key="12">
    <source>
        <dbReference type="RuleBase" id="RU004396"/>
    </source>
</evidence>
<keyword evidence="4 13" id="KW-0812">Transmembrane</keyword>
<proteinExistence type="inferred from homology"/>
<dbReference type="Proteomes" id="UP001150925">
    <property type="component" value="Unassembled WGS sequence"/>
</dbReference>
<evidence type="ECO:0000256" key="10">
    <source>
        <dbReference type="ARBA" id="ARBA00070930"/>
    </source>
</evidence>
<feature type="transmembrane region" description="Helical" evidence="13">
    <location>
        <begin position="52"/>
        <end position="72"/>
    </location>
</feature>
<dbReference type="FunFam" id="4.10.95.10:FF:000001">
    <property type="entry name" value="Cytochrome c oxidase subunit 6A, mitochondrial"/>
    <property type="match status" value="1"/>
</dbReference>
<keyword evidence="15" id="KW-1185">Reference proteome</keyword>
<evidence type="ECO:0000256" key="8">
    <source>
        <dbReference type="ARBA" id="ARBA00023128"/>
    </source>
</evidence>
<dbReference type="AlphaFoldDB" id="A0A9W8E3L8"/>
<evidence type="ECO:0000256" key="1">
    <source>
        <dbReference type="ARBA" id="ARBA00004434"/>
    </source>
</evidence>
<keyword evidence="8" id="KW-0496">Mitochondrion</keyword>
<keyword evidence="5" id="KW-0999">Mitochondrion inner membrane</keyword>
<comment type="similarity">
    <text evidence="3 12">Belongs to the cytochrome c oxidase subunit 6A family.</text>
</comment>
<dbReference type="PANTHER" id="PTHR11504">
    <property type="entry name" value="CYTOCHROME C OXIDASE POLYPEPTIDE VIA"/>
    <property type="match status" value="1"/>
</dbReference>
<dbReference type="PANTHER" id="PTHR11504:SF0">
    <property type="entry name" value="CYTOCHROME C OXIDASE SUBUNIT"/>
    <property type="match status" value="1"/>
</dbReference>
<protein>
    <recommendedName>
        <fullName evidence="10">Cytochrome c oxidase subunit 13, mitochondrial</fullName>
    </recommendedName>
    <alternativeName>
        <fullName evidence="11">Cytochrome c oxidase polypeptide VIa</fullName>
    </alternativeName>
</protein>
<dbReference type="GO" id="GO:0005743">
    <property type="term" value="C:mitochondrial inner membrane"/>
    <property type="evidence" value="ECO:0007669"/>
    <property type="project" value="UniProtKB-SubCell"/>
</dbReference>
<comment type="caution">
    <text evidence="14">The sequence shown here is derived from an EMBL/GenBank/DDBJ whole genome shotgun (WGS) entry which is preliminary data.</text>
</comment>
<comment type="subcellular location">
    <subcellularLocation>
        <location evidence="1">Mitochondrion inner membrane</location>
        <topology evidence="1">Single-pass membrane protein</topology>
    </subcellularLocation>
</comment>
<name>A0A9W8E3L8_9FUNG</name>
<evidence type="ECO:0000313" key="15">
    <source>
        <dbReference type="Proteomes" id="UP001150925"/>
    </source>
</evidence>
<evidence type="ECO:0000313" key="14">
    <source>
        <dbReference type="EMBL" id="KAJ1965410.1"/>
    </source>
</evidence>
<dbReference type="PIRSF" id="PIRSF000277">
    <property type="entry name" value="COX6A1"/>
    <property type="match status" value="1"/>
</dbReference>
<keyword evidence="7 13" id="KW-1133">Transmembrane helix</keyword>
<keyword evidence="9 13" id="KW-0472">Membrane</keyword>
<evidence type="ECO:0000256" key="13">
    <source>
        <dbReference type="SAM" id="Phobius"/>
    </source>
</evidence>
<dbReference type="EMBL" id="JANBPY010000600">
    <property type="protein sequence ID" value="KAJ1965410.1"/>
    <property type="molecule type" value="Genomic_DNA"/>
</dbReference>
<dbReference type="InterPro" id="IPR036418">
    <property type="entry name" value="Cyt_c_oxidase_su6a_sf"/>
</dbReference>
<dbReference type="SUPFAM" id="SSF81411">
    <property type="entry name" value="Mitochondrial cytochrome c oxidase subunit VIa"/>
    <property type="match status" value="1"/>
</dbReference>
<dbReference type="GO" id="GO:0030234">
    <property type="term" value="F:enzyme regulator activity"/>
    <property type="evidence" value="ECO:0007669"/>
    <property type="project" value="TreeGrafter"/>
</dbReference>